<evidence type="ECO:0000313" key="5">
    <source>
        <dbReference type="EMBL" id="SAM09119.1"/>
    </source>
</evidence>
<keyword evidence="2" id="KW-0378">Hydrolase</keyword>
<evidence type="ECO:0000313" key="6">
    <source>
        <dbReference type="Proteomes" id="UP000078561"/>
    </source>
</evidence>
<dbReference type="InterPro" id="IPR050410">
    <property type="entry name" value="CCR4/nocturin_mRNA_transcr"/>
</dbReference>
<evidence type="ECO:0000256" key="1">
    <source>
        <dbReference type="ARBA" id="ARBA00010774"/>
    </source>
</evidence>
<feature type="compositionally biased region" description="Basic and acidic residues" evidence="3">
    <location>
        <begin position="1"/>
        <end position="21"/>
    </location>
</feature>
<name>A0A168SXP3_ABSGL</name>
<reference evidence="5" key="1">
    <citation type="submission" date="2016-04" db="EMBL/GenBank/DDBJ databases">
        <authorList>
            <person name="Evans L.H."/>
            <person name="Alamgir A."/>
            <person name="Owens N."/>
            <person name="Weber N.D."/>
            <person name="Virtaneva K."/>
            <person name="Barbian K."/>
            <person name="Babar A."/>
            <person name="Rosenke K."/>
        </authorList>
    </citation>
    <scope>NUCLEOTIDE SEQUENCE [LARGE SCALE GENOMIC DNA]</scope>
    <source>
        <strain evidence="5">CBS 101.48</strain>
    </source>
</reference>
<dbReference type="PANTHER" id="PTHR12121:SF45">
    <property type="entry name" value="NOCTURNIN"/>
    <property type="match status" value="1"/>
</dbReference>
<dbReference type="GO" id="GO:0000175">
    <property type="term" value="F:3'-5'-RNA exonuclease activity"/>
    <property type="evidence" value="ECO:0007669"/>
    <property type="project" value="TreeGrafter"/>
</dbReference>
<dbReference type="InterPro" id="IPR005135">
    <property type="entry name" value="Endo/exonuclease/phosphatase"/>
</dbReference>
<gene>
    <name evidence="5" type="primary">ABSGL_14793.1 scaffold 14966</name>
</gene>
<dbReference type="OMA" id="QISICNT"/>
<dbReference type="Pfam" id="PF03372">
    <property type="entry name" value="Exo_endo_phos"/>
    <property type="match status" value="1"/>
</dbReference>
<dbReference type="OrthoDB" id="428734at2759"/>
<protein>
    <recommendedName>
        <fullName evidence="4">Endonuclease/exonuclease/phosphatase domain-containing protein</fullName>
    </recommendedName>
</protein>
<feature type="region of interest" description="Disordered" evidence="3">
    <location>
        <begin position="1"/>
        <end position="46"/>
    </location>
</feature>
<dbReference type="Gene3D" id="3.60.10.10">
    <property type="entry name" value="Endonuclease/exonuclease/phosphatase"/>
    <property type="match status" value="1"/>
</dbReference>
<dbReference type="InterPro" id="IPR036691">
    <property type="entry name" value="Endo/exonu/phosph_ase_sf"/>
</dbReference>
<dbReference type="GO" id="GO:0006139">
    <property type="term" value="P:nucleobase-containing compound metabolic process"/>
    <property type="evidence" value="ECO:0007669"/>
    <property type="project" value="UniProtKB-ARBA"/>
</dbReference>
<comment type="similarity">
    <text evidence="1">Belongs to the CCR4/nocturin family.</text>
</comment>
<dbReference type="PANTHER" id="PTHR12121">
    <property type="entry name" value="CARBON CATABOLITE REPRESSOR PROTEIN 4"/>
    <property type="match status" value="1"/>
</dbReference>
<evidence type="ECO:0000256" key="3">
    <source>
        <dbReference type="SAM" id="MobiDB-lite"/>
    </source>
</evidence>
<keyword evidence="6" id="KW-1185">Reference proteome</keyword>
<dbReference type="InParanoid" id="A0A168SXP3"/>
<accession>A0A168SXP3</accession>
<organism evidence="5">
    <name type="scientific">Absidia glauca</name>
    <name type="common">Pin mould</name>
    <dbReference type="NCBI Taxonomy" id="4829"/>
    <lineage>
        <taxon>Eukaryota</taxon>
        <taxon>Fungi</taxon>
        <taxon>Fungi incertae sedis</taxon>
        <taxon>Mucoromycota</taxon>
        <taxon>Mucoromycotina</taxon>
        <taxon>Mucoromycetes</taxon>
        <taxon>Mucorales</taxon>
        <taxon>Cunninghamellaceae</taxon>
        <taxon>Absidia</taxon>
    </lineage>
</organism>
<dbReference type="FunCoup" id="A0A168SXP3">
    <property type="interactions" value="344"/>
</dbReference>
<proteinExistence type="inferred from homology"/>
<dbReference type="EMBL" id="LT554985">
    <property type="protein sequence ID" value="SAM09119.1"/>
    <property type="molecule type" value="Genomic_DNA"/>
</dbReference>
<evidence type="ECO:0000259" key="4">
    <source>
        <dbReference type="Pfam" id="PF03372"/>
    </source>
</evidence>
<evidence type="ECO:0000256" key="2">
    <source>
        <dbReference type="ARBA" id="ARBA00022801"/>
    </source>
</evidence>
<dbReference type="AlphaFoldDB" id="A0A168SXP3"/>
<dbReference type="SUPFAM" id="SSF56219">
    <property type="entry name" value="DNase I-like"/>
    <property type="match status" value="1"/>
</dbReference>
<feature type="domain" description="Endonuclease/exonuclease/phosphatase" evidence="4">
    <location>
        <begin position="59"/>
        <end position="376"/>
    </location>
</feature>
<dbReference type="Proteomes" id="UP000078561">
    <property type="component" value="Unassembled WGS sequence"/>
</dbReference>
<sequence length="386" mass="44692">MDPATIEERRQAKRALREEKKRLQKQQCPDLAPQPTPFRRAWRSTSGARPINGRSITLMTYNILAQTLCQRFIHPTAGDMLKWKTRRRMVMEEIAYYQPDLMCLQEVDNYDEFYKEALGKLGHETKRHGCLIGYQGDAWDQMEYRTIDYDNDTLCKPTQSTGNIGQVIALAFKNQKGGVILGNTHLYWRPPSTYERCRQGLIYRHHLMGLQQKFCQEDWVPLMVGDFNTQPSDPFYSIVTGRPFTETHLHVLETSRRPFEDDDPDYDPSKLDRDYDPAKACPDLIDIRHLLTHIGPTPPMQSVYSHHHDLWDHQQEGSTDFYGVGEPDYTNCAHVFKGTLDYIFIPVQAVLLDLLMLPPHHTIQPALPNQHFGSDHVCLMAKILLP</sequence>